<reference evidence="1 2" key="1">
    <citation type="submission" date="2018-08" db="EMBL/GenBank/DDBJ databases">
        <title>A genome reference for cultivated species of the human gut microbiota.</title>
        <authorList>
            <person name="Zou Y."/>
            <person name="Xue W."/>
            <person name="Luo G."/>
        </authorList>
    </citation>
    <scope>NUCLEOTIDE SEQUENCE [LARGE SCALE GENOMIC DNA]</scope>
    <source>
        <strain evidence="1 2">AF37-4</strain>
    </source>
</reference>
<proteinExistence type="predicted"/>
<name>A0A415LHD2_9FIRM</name>
<sequence length="416" mass="45260">MEKCLVKLKRTLAIVLTFVMIVSIITVSSSTTVEAAAKKVVKSLSGVSSSKTLNVGDSTTIKAKVTATKKVAKGDLLVTVKSSNPSIATVKIIKKPTKKAKTGTTQIVVKGVKVGKTTISVTTKSKNKKNKKVTKKMTVKVKEAAKTYKDGDTVPGSLVEYIADRSVEYNKANEVHRVFFSLKLKDGKTRVSTSGKIEININNDKNQKVYSKTIPFSPVDFGNWTNAYYGTRYLCCIEIPDSEINKGASSSGILDFTVYVNGVSGSWPGGKHTISYLPEGYDANFDDIVAKVKKKGEFSTYGGYCTYGYVSVSASGDTIEIFQNYDRKGHKVTIKKGSSKAIATVNLTVGEATAEFDISTFKGDTLDTLEWSNNPSQENQLAYDSAIANVLKNVTNYNFYMGSHSLQDIGFVSYVY</sequence>
<dbReference type="EMBL" id="QROT01000001">
    <property type="protein sequence ID" value="RHL47968.1"/>
    <property type="molecule type" value="Genomic_DNA"/>
</dbReference>
<dbReference type="GeneID" id="66465737"/>
<evidence type="ECO:0000313" key="2">
    <source>
        <dbReference type="Proteomes" id="UP000283314"/>
    </source>
</evidence>
<dbReference type="RefSeq" id="WP_118379092.1">
    <property type="nucleotide sequence ID" value="NZ_CABJDQ010000001.1"/>
</dbReference>
<dbReference type="AlphaFoldDB" id="A0A415LHD2"/>
<dbReference type="Gene3D" id="2.60.40.1080">
    <property type="match status" value="1"/>
</dbReference>
<gene>
    <name evidence="1" type="ORF">DW018_00625</name>
</gene>
<organism evidence="1 2">
    <name type="scientific">Eubacterium ventriosum</name>
    <dbReference type="NCBI Taxonomy" id="39496"/>
    <lineage>
        <taxon>Bacteria</taxon>
        <taxon>Bacillati</taxon>
        <taxon>Bacillota</taxon>
        <taxon>Clostridia</taxon>
        <taxon>Eubacteriales</taxon>
        <taxon>Eubacteriaceae</taxon>
        <taxon>Eubacterium</taxon>
    </lineage>
</organism>
<accession>A0A415LHD2</accession>
<comment type="caution">
    <text evidence="1">The sequence shown here is derived from an EMBL/GenBank/DDBJ whole genome shotgun (WGS) entry which is preliminary data.</text>
</comment>
<dbReference type="Proteomes" id="UP000283314">
    <property type="component" value="Unassembled WGS sequence"/>
</dbReference>
<protein>
    <submittedName>
        <fullName evidence="1">Uncharacterized protein</fullName>
    </submittedName>
</protein>
<evidence type="ECO:0000313" key="1">
    <source>
        <dbReference type="EMBL" id="RHL47968.1"/>
    </source>
</evidence>